<dbReference type="PANTHER" id="PTHR43409">
    <property type="entry name" value="ANAEROBIC MAGNESIUM-PROTOPORPHYRIN IX MONOMETHYL ESTER CYCLASE-RELATED"/>
    <property type="match status" value="1"/>
</dbReference>
<keyword evidence="2" id="KW-0949">S-adenosyl-L-methionine</keyword>
<dbReference type="AlphaFoldDB" id="A0A2N5ZDR7"/>
<evidence type="ECO:0000256" key="1">
    <source>
        <dbReference type="ARBA" id="ARBA00001966"/>
    </source>
</evidence>
<keyword evidence="5" id="KW-0411">Iron-sulfur</keyword>
<comment type="cofactor">
    <cofactor evidence="1">
        <name>[4Fe-4S] cluster</name>
        <dbReference type="ChEBI" id="CHEBI:49883"/>
    </cofactor>
</comment>
<dbReference type="InterPro" id="IPR007197">
    <property type="entry name" value="rSAM"/>
</dbReference>
<accession>A0A2N5ZDR7</accession>
<dbReference type="PROSITE" id="PS51918">
    <property type="entry name" value="RADICAL_SAM"/>
    <property type="match status" value="1"/>
</dbReference>
<evidence type="ECO:0000256" key="5">
    <source>
        <dbReference type="ARBA" id="ARBA00023014"/>
    </source>
</evidence>
<dbReference type="Gene3D" id="3.20.20.70">
    <property type="entry name" value="Aldolase class I"/>
    <property type="match status" value="1"/>
</dbReference>
<dbReference type="Proteomes" id="UP000234857">
    <property type="component" value="Unassembled WGS sequence"/>
</dbReference>
<keyword evidence="3" id="KW-0479">Metal-binding</keyword>
<dbReference type="Pfam" id="PF04055">
    <property type="entry name" value="Radical_SAM"/>
    <property type="match status" value="1"/>
</dbReference>
<dbReference type="PANTHER" id="PTHR43409:SF16">
    <property type="entry name" value="SLR0320 PROTEIN"/>
    <property type="match status" value="1"/>
</dbReference>
<dbReference type="SMART" id="SM00729">
    <property type="entry name" value="Elp3"/>
    <property type="match status" value="1"/>
</dbReference>
<sequence length="449" mass="52467">MVKKQILKILLINPPSKIPCHRDYYCSHTTKGDYLWQPFDLQILSAKLKSERLFFIDAIAGNFSQKYCLERIRQIQPDFIFSQIGNATLHADISFLNKISRITDSNILITGDIARTESDILLEKNPFLEGIIYNIFHNDIKAYIRDGISSPVNIITRNSKIIEKCPDNFKTGVPVLKFFKHNRYYLPHAKKSPMYTIATTFGCPYSCKYCHFEKIPASLRDTSDFYNELIEVKKHGFKQLHFRDQTFGYNKEHRKEILSILKNFDFSCIVYSRVDILSEEDIKEFKEAGIDCIEVGIESEEDSIREDYNKKITNKEYIKFFHWLEKYNMDSLASFILGFEGQNENTEKNMLEFIKKLNPDVISINLLAKKAGTSLYKDNLRLSDMGPTCGDIDSKKYQKIQRAIFFKYYLSIQFILNQLKKIRSKKDVIRHIKNALGFFKTFHKPGIRG</sequence>
<dbReference type="SUPFAM" id="SSF102114">
    <property type="entry name" value="Radical SAM enzymes"/>
    <property type="match status" value="1"/>
</dbReference>
<dbReference type="GO" id="GO:0051536">
    <property type="term" value="F:iron-sulfur cluster binding"/>
    <property type="evidence" value="ECO:0007669"/>
    <property type="project" value="UniProtKB-KW"/>
</dbReference>
<dbReference type="EMBL" id="PKTG01000105">
    <property type="protein sequence ID" value="PLX16810.1"/>
    <property type="molecule type" value="Genomic_DNA"/>
</dbReference>
<dbReference type="SFLD" id="SFLDS00029">
    <property type="entry name" value="Radical_SAM"/>
    <property type="match status" value="1"/>
</dbReference>
<dbReference type="GO" id="GO:0005829">
    <property type="term" value="C:cytosol"/>
    <property type="evidence" value="ECO:0007669"/>
    <property type="project" value="TreeGrafter"/>
</dbReference>
<protein>
    <recommendedName>
        <fullName evidence="6">Radical SAM core domain-containing protein</fullName>
    </recommendedName>
</protein>
<dbReference type="CDD" id="cd01335">
    <property type="entry name" value="Radical_SAM"/>
    <property type="match status" value="1"/>
</dbReference>
<dbReference type="InterPro" id="IPR006638">
    <property type="entry name" value="Elp3/MiaA/NifB-like_rSAM"/>
</dbReference>
<evidence type="ECO:0000256" key="4">
    <source>
        <dbReference type="ARBA" id="ARBA00023004"/>
    </source>
</evidence>
<dbReference type="GO" id="GO:0046872">
    <property type="term" value="F:metal ion binding"/>
    <property type="evidence" value="ECO:0007669"/>
    <property type="project" value="UniProtKB-KW"/>
</dbReference>
<dbReference type="InterPro" id="IPR058240">
    <property type="entry name" value="rSAM_sf"/>
</dbReference>
<proteinExistence type="predicted"/>
<dbReference type="InterPro" id="IPR013785">
    <property type="entry name" value="Aldolase_TIM"/>
</dbReference>
<keyword evidence="4" id="KW-0408">Iron</keyword>
<evidence type="ECO:0000313" key="8">
    <source>
        <dbReference type="Proteomes" id="UP000234857"/>
    </source>
</evidence>
<dbReference type="GO" id="GO:0003824">
    <property type="term" value="F:catalytic activity"/>
    <property type="evidence" value="ECO:0007669"/>
    <property type="project" value="InterPro"/>
</dbReference>
<evidence type="ECO:0000256" key="3">
    <source>
        <dbReference type="ARBA" id="ARBA00022723"/>
    </source>
</evidence>
<evidence type="ECO:0000313" key="7">
    <source>
        <dbReference type="EMBL" id="PLX16810.1"/>
    </source>
</evidence>
<feature type="domain" description="Radical SAM core" evidence="6">
    <location>
        <begin position="189"/>
        <end position="407"/>
    </location>
</feature>
<name>A0A2N5ZDR7_MUIH1</name>
<dbReference type="InterPro" id="IPR051198">
    <property type="entry name" value="BchE-like"/>
</dbReference>
<comment type="caution">
    <text evidence="7">The sequence shown here is derived from an EMBL/GenBank/DDBJ whole genome shotgun (WGS) entry which is preliminary data.</text>
</comment>
<reference evidence="7 8" key="1">
    <citation type="submission" date="2017-11" db="EMBL/GenBank/DDBJ databases">
        <title>Genome-resolved metagenomics identifies genetic mobility, metabolic interactions, and unexpected diversity in perchlorate-reducing communities.</title>
        <authorList>
            <person name="Barnum T.P."/>
            <person name="Figueroa I.A."/>
            <person name="Carlstrom C.I."/>
            <person name="Lucas L.N."/>
            <person name="Engelbrektson A.L."/>
            <person name="Coates J.D."/>
        </authorList>
    </citation>
    <scope>NUCLEOTIDE SEQUENCE [LARGE SCALE GENOMIC DNA]</scope>
    <source>
        <strain evidence="7">BM706</strain>
    </source>
</reference>
<evidence type="ECO:0000256" key="2">
    <source>
        <dbReference type="ARBA" id="ARBA00022691"/>
    </source>
</evidence>
<organism evidence="7 8">
    <name type="scientific">Muiribacterium halophilum</name>
    <dbReference type="NCBI Taxonomy" id="2053465"/>
    <lineage>
        <taxon>Bacteria</taxon>
        <taxon>Candidatus Muiribacteriota</taxon>
        <taxon>Candidatus Muiribacteriia</taxon>
        <taxon>Candidatus Muiribacteriales</taxon>
        <taxon>Candidatus Muiribacteriaceae</taxon>
        <taxon>Candidatus Muiribacterium</taxon>
    </lineage>
</organism>
<evidence type="ECO:0000259" key="6">
    <source>
        <dbReference type="PROSITE" id="PS51918"/>
    </source>
</evidence>
<gene>
    <name evidence="7" type="ORF">C0601_09230</name>
</gene>
<dbReference type="SFLD" id="SFLDG01082">
    <property type="entry name" value="B12-binding_domain_containing"/>
    <property type="match status" value="1"/>
</dbReference>